<gene>
    <name evidence="1" type="ORF">POCULU_LOCUS9043</name>
</gene>
<dbReference type="Proteomes" id="UP000789572">
    <property type="component" value="Unassembled WGS sequence"/>
</dbReference>
<sequence length="73" mass="8544">TSQERVILDLPIAKRRKLEEIFPMKKGADIAQMEDVFDVMTQEEIKNWKVRHALKSLQATPFFQSELGQCMYS</sequence>
<reference evidence="1" key="1">
    <citation type="submission" date="2021-06" db="EMBL/GenBank/DDBJ databases">
        <authorList>
            <person name="Kallberg Y."/>
            <person name="Tangrot J."/>
            <person name="Rosling A."/>
        </authorList>
    </citation>
    <scope>NUCLEOTIDE SEQUENCE</scope>
    <source>
        <strain evidence="1">IA702</strain>
    </source>
</reference>
<organism evidence="1 2">
    <name type="scientific">Paraglomus occultum</name>
    <dbReference type="NCBI Taxonomy" id="144539"/>
    <lineage>
        <taxon>Eukaryota</taxon>
        <taxon>Fungi</taxon>
        <taxon>Fungi incertae sedis</taxon>
        <taxon>Mucoromycota</taxon>
        <taxon>Glomeromycotina</taxon>
        <taxon>Glomeromycetes</taxon>
        <taxon>Paraglomerales</taxon>
        <taxon>Paraglomeraceae</taxon>
        <taxon>Paraglomus</taxon>
    </lineage>
</organism>
<name>A0A9N9GTQ1_9GLOM</name>
<dbReference type="OrthoDB" id="2448073at2759"/>
<proteinExistence type="predicted"/>
<dbReference type="AlphaFoldDB" id="A0A9N9GTQ1"/>
<evidence type="ECO:0000313" key="2">
    <source>
        <dbReference type="Proteomes" id="UP000789572"/>
    </source>
</evidence>
<accession>A0A9N9GTQ1</accession>
<comment type="caution">
    <text evidence="1">The sequence shown here is derived from an EMBL/GenBank/DDBJ whole genome shotgun (WGS) entry which is preliminary data.</text>
</comment>
<evidence type="ECO:0000313" key="1">
    <source>
        <dbReference type="EMBL" id="CAG8633847.1"/>
    </source>
</evidence>
<keyword evidence="2" id="KW-1185">Reference proteome</keyword>
<feature type="non-terminal residue" evidence="1">
    <location>
        <position position="1"/>
    </location>
</feature>
<dbReference type="EMBL" id="CAJVPJ010003047">
    <property type="protein sequence ID" value="CAG8633847.1"/>
    <property type="molecule type" value="Genomic_DNA"/>
</dbReference>
<protein>
    <submittedName>
        <fullName evidence="1">5584_t:CDS:1</fullName>
    </submittedName>
</protein>